<dbReference type="Gene3D" id="4.10.280.10">
    <property type="entry name" value="Helix-loop-helix DNA-binding domain"/>
    <property type="match status" value="1"/>
</dbReference>
<dbReference type="Pfam" id="PF09388">
    <property type="entry name" value="SpoOE-like"/>
    <property type="match status" value="1"/>
</dbReference>
<protein>
    <submittedName>
        <fullName evidence="1">Stage 0 sporulation regulatory protein</fullName>
    </submittedName>
</protein>
<sequence length="55" mass="6598">MEMRQLQEKIENQKQELSVLVAQYGLAHNKVLLFSRELDALINRFMNEQKESYEI</sequence>
<dbReference type="PANTHER" id="PTHR41263:SF1">
    <property type="entry name" value="ASPARTYL-PHOSPHATE PHOSPHATASE YISI"/>
    <property type="match status" value="1"/>
</dbReference>
<dbReference type="SUPFAM" id="SSF140500">
    <property type="entry name" value="BAS1536-like"/>
    <property type="match status" value="1"/>
</dbReference>
<dbReference type="PANTHER" id="PTHR41263">
    <property type="entry name" value="ASPARTYL-PHOSPHATE PHOSPHATASE YISI"/>
    <property type="match status" value="1"/>
</dbReference>
<evidence type="ECO:0000313" key="1">
    <source>
        <dbReference type="EMBL" id="SCL89168.1"/>
    </source>
</evidence>
<dbReference type="GO" id="GO:0046983">
    <property type="term" value="F:protein dimerization activity"/>
    <property type="evidence" value="ECO:0007669"/>
    <property type="project" value="InterPro"/>
</dbReference>
<dbReference type="GO" id="GO:0043937">
    <property type="term" value="P:regulation of sporulation"/>
    <property type="evidence" value="ECO:0007669"/>
    <property type="project" value="InterPro"/>
</dbReference>
<dbReference type="GeneID" id="33896683"/>
<comment type="caution">
    <text evidence="1">The sequence shown here is derived from an EMBL/GenBank/DDBJ whole genome shotgun (WGS) entry which is preliminary data.</text>
</comment>
<organism evidence="1 2">
    <name type="scientific">Bacillus cytotoxicus</name>
    <dbReference type="NCBI Taxonomy" id="580165"/>
    <lineage>
        <taxon>Bacteria</taxon>
        <taxon>Bacillati</taxon>
        <taxon>Bacillota</taxon>
        <taxon>Bacilli</taxon>
        <taxon>Bacillales</taxon>
        <taxon>Bacillaceae</taxon>
        <taxon>Bacillus</taxon>
        <taxon>Bacillus cereus group</taxon>
    </lineage>
</organism>
<dbReference type="InterPro" id="IPR053028">
    <property type="entry name" value="Spo0E-like_phosphatase"/>
</dbReference>
<proteinExistence type="predicted"/>
<dbReference type="InterPro" id="IPR018540">
    <property type="entry name" value="Spo0E-like"/>
</dbReference>
<dbReference type="InterPro" id="IPR037208">
    <property type="entry name" value="Spo0E-like_sf"/>
</dbReference>
<dbReference type="EMBL" id="FMIK01000020">
    <property type="protein sequence ID" value="SCL89168.1"/>
    <property type="molecule type" value="Genomic_DNA"/>
</dbReference>
<dbReference type="InterPro" id="IPR036638">
    <property type="entry name" value="HLH_DNA-bd_sf"/>
</dbReference>
<dbReference type="Proteomes" id="UP000242164">
    <property type="component" value="Unassembled WGS sequence"/>
</dbReference>
<dbReference type="AlphaFoldDB" id="A0AAX2CF54"/>
<reference evidence="1 2" key="1">
    <citation type="submission" date="2016-08" db="EMBL/GenBank/DDBJ databases">
        <authorList>
            <person name="Loux V."/>
            <person name="Rue O."/>
        </authorList>
    </citation>
    <scope>NUCLEOTIDE SEQUENCE [LARGE SCALE GENOMIC DNA]</scope>
    <source>
        <strain evidence="1 2">AFSSA_08CEB44bac</strain>
    </source>
</reference>
<name>A0AAX2CF54_9BACI</name>
<gene>
    <name evidence="1" type="ORF">BCB44BAC_01469</name>
</gene>
<dbReference type="RefSeq" id="WP_012093830.1">
    <property type="nucleotide sequence ID" value="NZ_CP024096.1"/>
</dbReference>
<accession>A0AAX2CF54</accession>
<evidence type="ECO:0000313" key="2">
    <source>
        <dbReference type="Proteomes" id="UP000242164"/>
    </source>
</evidence>